<keyword evidence="2" id="KW-0812">Transmembrane</keyword>
<dbReference type="InterPro" id="IPR013151">
    <property type="entry name" value="Immunoglobulin_dom"/>
</dbReference>
<gene>
    <name evidence="4" type="ORF">IRJ41_019991</name>
</gene>
<feature type="transmembrane region" description="Helical" evidence="2">
    <location>
        <begin position="336"/>
        <end position="355"/>
    </location>
</feature>
<reference evidence="4" key="1">
    <citation type="submission" date="2021-02" db="EMBL/GenBank/DDBJ databases">
        <title>Comparative genomics reveals that relaxation of natural selection precedes convergent phenotypic evolution of cavefish.</title>
        <authorList>
            <person name="Peng Z."/>
        </authorList>
    </citation>
    <scope>NUCLEOTIDE SEQUENCE</scope>
    <source>
        <tissue evidence="4">Muscle</tissue>
    </source>
</reference>
<proteinExistence type="predicted"/>
<dbReference type="Gene3D" id="2.60.40.10">
    <property type="entry name" value="Immunoglobulins"/>
    <property type="match status" value="3"/>
</dbReference>
<dbReference type="SMART" id="SM00409">
    <property type="entry name" value="IG"/>
    <property type="match status" value="3"/>
</dbReference>
<comment type="caution">
    <text evidence="4">The sequence shown here is derived from an EMBL/GenBank/DDBJ whole genome shotgun (WGS) entry which is preliminary data.</text>
</comment>
<dbReference type="InterPro" id="IPR007110">
    <property type="entry name" value="Ig-like_dom"/>
</dbReference>
<keyword evidence="2" id="KW-0472">Membrane</keyword>
<dbReference type="AlphaFoldDB" id="A0A9W7T690"/>
<evidence type="ECO:0000256" key="2">
    <source>
        <dbReference type="SAM" id="Phobius"/>
    </source>
</evidence>
<name>A0A9W7T690_TRIRA</name>
<protein>
    <recommendedName>
        <fullName evidence="3">Ig-like domain-containing protein</fullName>
    </recommendedName>
</protein>
<dbReference type="InterPro" id="IPR036179">
    <property type="entry name" value="Ig-like_dom_sf"/>
</dbReference>
<dbReference type="EMBL" id="JAFHDT010000025">
    <property type="protein sequence ID" value="KAI7791435.1"/>
    <property type="molecule type" value="Genomic_DNA"/>
</dbReference>
<dbReference type="InterPro" id="IPR003599">
    <property type="entry name" value="Ig_sub"/>
</dbReference>
<organism evidence="4 5">
    <name type="scientific">Triplophysa rosa</name>
    <name type="common">Cave loach</name>
    <dbReference type="NCBI Taxonomy" id="992332"/>
    <lineage>
        <taxon>Eukaryota</taxon>
        <taxon>Metazoa</taxon>
        <taxon>Chordata</taxon>
        <taxon>Craniata</taxon>
        <taxon>Vertebrata</taxon>
        <taxon>Euteleostomi</taxon>
        <taxon>Actinopterygii</taxon>
        <taxon>Neopterygii</taxon>
        <taxon>Teleostei</taxon>
        <taxon>Ostariophysi</taxon>
        <taxon>Cypriniformes</taxon>
        <taxon>Nemacheilidae</taxon>
        <taxon>Triplophysa</taxon>
    </lineage>
</organism>
<evidence type="ECO:0000313" key="4">
    <source>
        <dbReference type="EMBL" id="KAI7791435.1"/>
    </source>
</evidence>
<feature type="domain" description="Ig-like" evidence="3">
    <location>
        <begin position="246"/>
        <end position="331"/>
    </location>
</feature>
<evidence type="ECO:0000313" key="5">
    <source>
        <dbReference type="Proteomes" id="UP001059041"/>
    </source>
</evidence>
<dbReference type="InterPro" id="IPR013783">
    <property type="entry name" value="Ig-like_fold"/>
</dbReference>
<dbReference type="PANTHER" id="PTHR46013:SF4">
    <property type="entry name" value="B-CELL RECEPTOR CD22-RELATED"/>
    <property type="match status" value="1"/>
</dbReference>
<dbReference type="Pfam" id="PF00047">
    <property type="entry name" value="ig"/>
    <property type="match status" value="1"/>
</dbReference>
<evidence type="ECO:0000259" key="3">
    <source>
        <dbReference type="PROSITE" id="PS50835"/>
    </source>
</evidence>
<sequence length="356" mass="40482">MNNSFIIHNRKRMDFNFAFISLILLTNIKDILTLEPIRVICEHKNICALSDTDVTLRCSYSNISIKTGFWFSHKQSQNWRESDEPEDIALDFDYSGRVKQQITIRQSDLTIRDVRERDSGEYQLMFIMKDGVKHISSVTVHLTVTGVSNSGCWDVTYTSRRVCALVGSTVEIHSSYSHPTGYTVVNTYWHLPNLRLRDLRDEQQFAGRVDYVRNALRIKDVNMSDSGEYQFRIITNTSDGTLSGSPGVILTVTDTQVISSPTVVSKGQKVILSCSTKCTLDNNITFLWFKNGKPVKDGFKLFNKLYLNSVNNDELKEYSCTVTGPVESQVSVHSDFLIFLIVFVVQALIIGAVWVW</sequence>
<dbReference type="PANTHER" id="PTHR46013">
    <property type="entry name" value="VASCULAR CELL ADHESION MOLECULE 1"/>
    <property type="match status" value="1"/>
</dbReference>
<dbReference type="SUPFAM" id="SSF48726">
    <property type="entry name" value="Immunoglobulin"/>
    <property type="match status" value="3"/>
</dbReference>
<accession>A0A9W7T690</accession>
<keyword evidence="5" id="KW-1185">Reference proteome</keyword>
<keyword evidence="1" id="KW-0393">Immunoglobulin domain</keyword>
<dbReference type="Proteomes" id="UP001059041">
    <property type="component" value="Linkage Group LG25"/>
</dbReference>
<dbReference type="Pfam" id="PF13895">
    <property type="entry name" value="Ig_2"/>
    <property type="match status" value="1"/>
</dbReference>
<keyword evidence="2" id="KW-1133">Transmembrane helix</keyword>
<evidence type="ECO:0000256" key="1">
    <source>
        <dbReference type="ARBA" id="ARBA00023319"/>
    </source>
</evidence>
<dbReference type="PROSITE" id="PS50835">
    <property type="entry name" value="IG_LIKE"/>
    <property type="match status" value="1"/>
</dbReference>